<feature type="compositionally biased region" description="Polar residues" evidence="1">
    <location>
        <begin position="41"/>
        <end position="51"/>
    </location>
</feature>
<proteinExistence type="predicted"/>
<sequence length="85" mass="9374">ETEVNQTPSGLTSGIMTDSSQTEKLSTSCHQTIERPEKENSATNGTKNSPQSKDKMVETEVVQIENLPVVVRTSRNGYVEYVTLD</sequence>
<reference evidence="2" key="1">
    <citation type="submission" date="2023-10" db="EMBL/GenBank/DDBJ databases">
        <title>Screening of Alkalihalophilus pseudofirmusBZ-TG-HK211 and Its Alleviation of Salt Stress on Rapeseed Growth.</title>
        <authorList>
            <person name="Zhao B."/>
            <person name="Guo T."/>
        </authorList>
    </citation>
    <scope>NUCLEOTIDE SEQUENCE</scope>
    <source>
        <strain evidence="2">BZ-TG-HK211</strain>
    </source>
</reference>
<evidence type="ECO:0000313" key="2">
    <source>
        <dbReference type="EMBL" id="MDV2888107.1"/>
    </source>
</evidence>
<protein>
    <submittedName>
        <fullName evidence="2">Uncharacterized protein</fullName>
    </submittedName>
</protein>
<comment type="caution">
    <text evidence="2">The sequence shown here is derived from an EMBL/GenBank/DDBJ whole genome shotgun (WGS) entry which is preliminary data.</text>
</comment>
<feature type="region of interest" description="Disordered" evidence="1">
    <location>
        <begin position="1"/>
        <end position="56"/>
    </location>
</feature>
<evidence type="ECO:0000313" key="3">
    <source>
        <dbReference type="Proteomes" id="UP001285636"/>
    </source>
</evidence>
<dbReference type="AlphaFoldDB" id="A0AAJ2U6H3"/>
<evidence type="ECO:0000256" key="1">
    <source>
        <dbReference type="SAM" id="MobiDB-lite"/>
    </source>
</evidence>
<feature type="non-terminal residue" evidence="2">
    <location>
        <position position="85"/>
    </location>
</feature>
<feature type="non-terminal residue" evidence="2">
    <location>
        <position position="1"/>
    </location>
</feature>
<feature type="compositionally biased region" description="Polar residues" evidence="1">
    <location>
        <begin position="1"/>
        <end position="31"/>
    </location>
</feature>
<dbReference type="EMBL" id="JAWJAY010000946">
    <property type="protein sequence ID" value="MDV2888107.1"/>
    <property type="molecule type" value="Genomic_DNA"/>
</dbReference>
<accession>A0AAJ2U6H3</accession>
<gene>
    <name evidence="2" type="ORF">RYX45_23375</name>
</gene>
<name>A0AAJ2U6H3_ALKPS</name>
<dbReference type="RefSeq" id="WP_323468139.1">
    <property type="nucleotide sequence ID" value="NZ_JAWJAY010000946.1"/>
</dbReference>
<organism evidence="2 3">
    <name type="scientific">Alkalihalophilus pseudofirmus</name>
    <name type="common">Bacillus pseudofirmus</name>
    <dbReference type="NCBI Taxonomy" id="79885"/>
    <lineage>
        <taxon>Bacteria</taxon>
        <taxon>Bacillati</taxon>
        <taxon>Bacillota</taxon>
        <taxon>Bacilli</taxon>
        <taxon>Bacillales</taxon>
        <taxon>Bacillaceae</taxon>
        <taxon>Alkalihalophilus</taxon>
    </lineage>
</organism>
<dbReference type="Proteomes" id="UP001285636">
    <property type="component" value="Unassembled WGS sequence"/>
</dbReference>